<dbReference type="Proteomes" id="UP000095287">
    <property type="component" value="Unplaced"/>
</dbReference>
<sequence length="104" mass="11960">MYFLDKIVNRKTKKGSRKEGFALFELRNPRLLRFSTSSFHPSRTFDAGFQHGIYRPMRIIATVAMHQEQIGDLVKSAKGRFHFLDSSVHCAELLVIVCTTLICQ</sequence>
<keyword evidence="1" id="KW-1185">Reference proteome</keyword>
<evidence type="ECO:0000313" key="1">
    <source>
        <dbReference type="Proteomes" id="UP000095287"/>
    </source>
</evidence>
<dbReference type="AlphaFoldDB" id="A0A1I7ZIY4"/>
<reference evidence="2" key="1">
    <citation type="submission" date="2016-11" db="UniProtKB">
        <authorList>
            <consortium name="WormBaseParasite"/>
        </authorList>
    </citation>
    <scope>IDENTIFICATION</scope>
</reference>
<dbReference type="WBParaSite" id="L893_g2700.t1">
    <property type="protein sequence ID" value="L893_g2700.t1"/>
    <property type="gene ID" value="L893_g2700"/>
</dbReference>
<evidence type="ECO:0000313" key="2">
    <source>
        <dbReference type="WBParaSite" id="L893_g2700.t1"/>
    </source>
</evidence>
<protein>
    <submittedName>
        <fullName evidence="2">Uncharacterized protein</fullName>
    </submittedName>
</protein>
<proteinExistence type="predicted"/>
<organism evidence="1 2">
    <name type="scientific">Steinernema glaseri</name>
    <dbReference type="NCBI Taxonomy" id="37863"/>
    <lineage>
        <taxon>Eukaryota</taxon>
        <taxon>Metazoa</taxon>
        <taxon>Ecdysozoa</taxon>
        <taxon>Nematoda</taxon>
        <taxon>Chromadorea</taxon>
        <taxon>Rhabditida</taxon>
        <taxon>Tylenchina</taxon>
        <taxon>Panagrolaimomorpha</taxon>
        <taxon>Strongyloidoidea</taxon>
        <taxon>Steinernematidae</taxon>
        <taxon>Steinernema</taxon>
    </lineage>
</organism>
<accession>A0A1I7ZIY4</accession>
<name>A0A1I7ZIY4_9BILA</name>